<dbReference type="Gramene" id="TraesCS7D02G317800.1">
    <property type="protein sequence ID" value="TraesCS7D02G317800.1.cds1"/>
    <property type="gene ID" value="TraesCS7D02G317800"/>
</dbReference>
<dbReference type="Gramene" id="TraesCS7D03G0756200.1">
    <property type="protein sequence ID" value="TraesCS7D03G0756200.1.CDS1"/>
    <property type="gene ID" value="TraesCS7D03G0756200"/>
</dbReference>
<dbReference type="Proteomes" id="UP000019116">
    <property type="component" value="Chromosome 7D"/>
</dbReference>
<dbReference type="Gramene" id="TraesPARA_EIv1.0_2584320.1">
    <property type="protein sequence ID" value="TraesPARA_EIv1.0_2584320.1.CDS1"/>
    <property type="gene ID" value="TraesPARA_EIv1.0_2584320"/>
</dbReference>
<dbReference type="Gramene" id="TraesCAD_scaffold_071434_01G000100.1">
    <property type="protein sequence ID" value="TraesCAD_scaffold_071434_01G000100.1"/>
    <property type="gene ID" value="TraesCAD_scaffold_071434_01G000100"/>
</dbReference>
<accession>A0A3B6TL74</accession>
<reference evidence="1" key="2">
    <citation type="submission" date="2018-10" db="UniProtKB">
        <authorList>
            <consortium name="EnsemblPlants"/>
        </authorList>
    </citation>
    <scope>IDENTIFICATION</scope>
</reference>
<dbReference type="Gramene" id="TraesRN7D0100778400.1">
    <property type="protein sequence ID" value="TraesRN7D0100778400.1"/>
    <property type="gene ID" value="TraesRN7D0100778400"/>
</dbReference>
<dbReference type="SMR" id="A0A3B6TL74"/>
<sequence length="127" mass="14032">MVQMAKVQDRAWRISNAEPVRRLDRSVGLLLALESAVLPALHTFPDMSSLVDALRLYINNLSDHAGATGGQFSIRAEDLCNRLSEYVRRADAKEEVAELRTGVAPLMQAVTDLLNTEVTISQARNVQ</sequence>
<dbReference type="Gramene" id="TraesCLE_scaffold_053032_01G000100.1">
    <property type="protein sequence ID" value="TraesCLE_scaffold_053032_01G000100.1"/>
    <property type="gene ID" value="TraesCLE_scaffold_053032_01G000100"/>
</dbReference>
<dbReference type="AlphaFoldDB" id="A0A3B6TL74"/>
<proteinExistence type="predicted"/>
<protein>
    <submittedName>
        <fullName evidence="1">Uncharacterized protein</fullName>
    </submittedName>
</protein>
<dbReference type="Gramene" id="TraesJAG7D03G04387210.1">
    <property type="protein sequence ID" value="TraesJAG7D03G04387210.1.CDS1"/>
    <property type="gene ID" value="TraesJAG7D03G04387210"/>
</dbReference>
<organism evidence="1">
    <name type="scientific">Triticum aestivum</name>
    <name type="common">Wheat</name>
    <dbReference type="NCBI Taxonomy" id="4565"/>
    <lineage>
        <taxon>Eukaryota</taxon>
        <taxon>Viridiplantae</taxon>
        <taxon>Streptophyta</taxon>
        <taxon>Embryophyta</taxon>
        <taxon>Tracheophyta</taxon>
        <taxon>Spermatophyta</taxon>
        <taxon>Magnoliopsida</taxon>
        <taxon>Liliopsida</taxon>
        <taxon>Poales</taxon>
        <taxon>Poaceae</taxon>
        <taxon>BOP clade</taxon>
        <taxon>Pooideae</taxon>
        <taxon>Triticodae</taxon>
        <taxon>Triticeae</taxon>
        <taxon>Triticinae</taxon>
        <taxon>Triticum</taxon>
    </lineage>
</organism>
<evidence type="ECO:0000313" key="2">
    <source>
        <dbReference type="Proteomes" id="UP000019116"/>
    </source>
</evidence>
<evidence type="ECO:0000313" key="1">
    <source>
        <dbReference type="EnsemblPlants" id="TraesCS7D02G317800.1.cds1"/>
    </source>
</evidence>
<dbReference type="Gramene" id="TraesNOR7D03G04453060.1">
    <property type="protein sequence ID" value="TraesNOR7D03G04453060.1.CDS1"/>
    <property type="gene ID" value="TraesNOR7D03G04453060"/>
</dbReference>
<reference evidence="1" key="1">
    <citation type="submission" date="2018-08" db="EMBL/GenBank/DDBJ databases">
        <authorList>
            <person name="Rossello M."/>
        </authorList>
    </citation>
    <scope>NUCLEOTIDE SEQUENCE [LARGE SCALE GENOMIC DNA]</scope>
    <source>
        <strain evidence="1">cv. Chinese Spring</strain>
    </source>
</reference>
<dbReference type="Gramene" id="TraesJUL7D03G04448180.1">
    <property type="protein sequence ID" value="TraesJUL7D03G04448180.1.CDS1"/>
    <property type="gene ID" value="TraesJUL7D03G04448180"/>
</dbReference>
<dbReference type="Gramene" id="TraesARI7D03G04480470.1">
    <property type="protein sequence ID" value="TraesARI7D03G04480470.1.CDS1"/>
    <property type="gene ID" value="TraesARI7D03G04480470"/>
</dbReference>
<dbReference type="EnsemblPlants" id="TraesCS7D02G317800.1">
    <property type="protein sequence ID" value="TraesCS7D02G317800.1.cds1"/>
    <property type="gene ID" value="TraesCS7D02G317800"/>
</dbReference>
<name>A0A3B6TL74_WHEAT</name>
<dbReference type="Gramene" id="TraesLAC7D03G04350960.1">
    <property type="protein sequence ID" value="TraesLAC7D03G04350960.1.CDS1"/>
    <property type="gene ID" value="TraesLAC7D03G04350960"/>
</dbReference>
<dbReference type="Gramene" id="TraesROB_scaffold_039871_01G000100.1">
    <property type="protein sequence ID" value="TraesROB_scaffold_039871_01G000100.1"/>
    <property type="gene ID" value="TraesROB_scaffold_039871_01G000100"/>
</dbReference>
<keyword evidence="2" id="KW-1185">Reference proteome</keyword>
<dbReference type="Gramene" id="TraesWEE_scaffold_054349_01G000100.1">
    <property type="protein sequence ID" value="TraesWEE_scaffold_054349_01G000100.1"/>
    <property type="gene ID" value="TraesWEE_scaffold_054349_01G000100"/>
</dbReference>
<dbReference type="Gramene" id="TraesMAC7D03G04396030.1">
    <property type="protein sequence ID" value="TraesMAC7D03G04396030.1.CDS1"/>
    <property type="gene ID" value="TraesMAC7D03G04396030"/>
</dbReference>